<dbReference type="NCBIfam" id="TIGR00663">
    <property type="entry name" value="dnan"/>
    <property type="match status" value="1"/>
</dbReference>
<keyword evidence="3 9" id="KW-0963">Cytoplasm</keyword>
<evidence type="ECO:0000256" key="3">
    <source>
        <dbReference type="ARBA" id="ARBA00022490"/>
    </source>
</evidence>
<dbReference type="GO" id="GO:0006271">
    <property type="term" value="P:DNA strand elongation involved in DNA replication"/>
    <property type="evidence" value="ECO:0007669"/>
    <property type="project" value="TreeGrafter"/>
</dbReference>
<evidence type="ECO:0000256" key="2">
    <source>
        <dbReference type="ARBA" id="ARBA00010752"/>
    </source>
</evidence>
<comment type="subunit">
    <text evidence="9">Forms a ring-shaped head-to-tail homodimer around DNA.</text>
</comment>
<keyword evidence="5 9" id="KW-0548">Nucleotidyltransferase</keyword>
<comment type="function">
    <text evidence="9">Confers DNA tethering and processivity to DNA polymerases and other proteins. Acts as a clamp, forming a ring around DNA (a reaction catalyzed by the clamp-loading complex) which diffuses in an ATP-independent manner freely and bidirectionally along dsDNA. Initially characterized for its ability to contact the catalytic subunit of DNA polymerase III (Pol III), a complex, multichain enzyme responsible for most of the replicative synthesis in bacteria; Pol III exhibits 3'-5' exonuclease proofreading activity. The beta chain is required for initiation of replication as well as for processivity of DNA replication.</text>
</comment>
<dbReference type="CDD" id="cd00140">
    <property type="entry name" value="beta_clamp"/>
    <property type="match status" value="1"/>
</dbReference>
<gene>
    <name evidence="13" type="ORF">CZ674_00205</name>
</gene>
<evidence type="ECO:0000256" key="6">
    <source>
        <dbReference type="ARBA" id="ARBA00022705"/>
    </source>
</evidence>
<dbReference type="Proteomes" id="UP000195787">
    <property type="component" value="Unassembled WGS sequence"/>
</dbReference>
<dbReference type="PANTHER" id="PTHR30478">
    <property type="entry name" value="DNA POLYMERASE III SUBUNIT BETA"/>
    <property type="match status" value="1"/>
</dbReference>
<feature type="domain" description="DNA polymerase III beta sliding clamp N-terminal" evidence="10">
    <location>
        <begin position="1"/>
        <end position="117"/>
    </location>
</feature>
<dbReference type="Pfam" id="PF02767">
    <property type="entry name" value="DNA_pol3_beta_2"/>
    <property type="match status" value="1"/>
</dbReference>
<evidence type="ECO:0000259" key="11">
    <source>
        <dbReference type="Pfam" id="PF02767"/>
    </source>
</evidence>
<dbReference type="GeneID" id="303171632"/>
<dbReference type="Pfam" id="PF00712">
    <property type="entry name" value="DNA_pol3_beta"/>
    <property type="match status" value="1"/>
</dbReference>
<name>A0A1R4EQN0_9MICO</name>
<accession>A0A1R4EQN0</accession>
<evidence type="ECO:0000256" key="5">
    <source>
        <dbReference type="ARBA" id="ARBA00022695"/>
    </source>
</evidence>
<evidence type="ECO:0000313" key="14">
    <source>
        <dbReference type="Proteomes" id="UP000195787"/>
    </source>
</evidence>
<dbReference type="InterPro" id="IPR022637">
    <property type="entry name" value="DNA_polIII_beta_cen"/>
</dbReference>
<dbReference type="InterPro" id="IPR022634">
    <property type="entry name" value="DNA_polIII_beta_N"/>
</dbReference>
<feature type="domain" description="DNA polymerase III beta sliding clamp C-terminal" evidence="12">
    <location>
        <begin position="247"/>
        <end position="345"/>
    </location>
</feature>
<dbReference type="GO" id="GO:0003677">
    <property type="term" value="F:DNA binding"/>
    <property type="evidence" value="ECO:0007669"/>
    <property type="project" value="UniProtKB-UniRule"/>
</dbReference>
<dbReference type="PANTHER" id="PTHR30478:SF0">
    <property type="entry name" value="BETA SLIDING CLAMP"/>
    <property type="match status" value="1"/>
</dbReference>
<evidence type="ECO:0000256" key="1">
    <source>
        <dbReference type="ARBA" id="ARBA00004496"/>
    </source>
</evidence>
<evidence type="ECO:0000259" key="10">
    <source>
        <dbReference type="Pfam" id="PF00712"/>
    </source>
</evidence>
<dbReference type="InterPro" id="IPR046938">
    <property type="entry name" value="DNA_clamp_sf"/>
</dbReference>
<dbReference type="GO" id="GO:0005737">
    <property type="term" value="C:cytoplasm"/>
    <property type="evidence" value="ECO:0007669"/>
    <property type="project" value="UniProtKB-SubCell"/>
</dbReference>
<dbReference type="Gene3D" id="3.10.150.10">
    <property type="entry name" value="DNA Polymerase III, subunit A, domain 2"/>
    <property type="match status" value="3"/>
</dbReference>
<dbReference type="OrthoDB" id="468978at2"/>
<organism evidence="13 14">
    <name type="scientific">Agrococcus casei LMG 22410</name>
    <dbReference type="NCBI Taxonomy" id="1255656"/>
    <lineage>
        <taxon>Bacteria</taxon>
        <taxon>Bacillati</taxon>
        <taxon>Actinomycetota</taxon>
        <taxon>Actinomycetes</taxon>
        <taxon>Micrococcales</taxon>
        <taxon>Microbacteriaceae</taxon>
        <taxon>Agrococcus</taxon>
    </lineage>
</organism>
<feature type="domain" description="DNA polymerase III beta sliding clamp central" evidence="11">
    <location>
        <begin position="129"/>
        <end position="244"/>
    </location>
</feature>
<evidence type="ECO:0000259" key="12">
    <source>
        <dbReference type="Pfam" id="PF02768"/>
    </source>
</evidence>
<dbReference type="GO" id="GO:0003887">
    <property type="term" value="F:DNA-directed DNA polymerase activity"/>
    <property type="evidence" value="ECO:0007669"/>
    <property type="project" value="UniProtKB-UniRule"/>
</dbReference>
<comment type="similarity">
    <text evidence="2 9">Belongs to the beta sliding clamp family.</text>
</comment>
<dbReference type="InterPro" id="IPR022635">
    <property type="entry name" value="DNA_polIII_beta_C"/>
</dbReference>
<keyword evidence="6 9" id="KW-0235">DNA replication</keyword>
<evidence type="ECO:0000256" key="7">
    <source>
        <dbReference type="ARBA" id="ARBA00022932"/>
    </source>
</evidence>
<evidence type="ECO:0000256" key="4">
    <source>
        <dbReference type="ARBA" id="ARBA00022679"/>
    </source>
</evidence>
<keyword evidence="14" id="KW-1185">Reference proteome</keyword>
<dbReference type="Pfam" id="PF02768">
    <property type="entry name" value="DNA_pol3_beta_3"/>
    <property type="match status" value="1"/>
</dbReference>
<dbReference type="GO" id="GO:0008408">
    <property type="term" value="F:3'-5' exonuclease activity"/>
    <property type="evidence" value="ECO:0007669"/>
    <property type="project" value="InterPro"/>
</dbReference>
<evidence type="ECO:0000256" key="8">
    <source>
        <dbReference type="ARBA" id="ARBA00023125"/>
    </source>
</evidence>
<comment type="subcellular location">
    <subcellularLocation>
        <location evidence="1 9">Cytoplasm</location>
    </subcellularLocation>
</comment>
<dbReference type="PIRSF" id="PIRSF000804">
    <property type="entry name" value="DNA_pol_III_b"/>
    <property type="match status" value="1"/>
</dbReference>
<dbReference type="SMART" id="SM00480">
    <property type="entry name" value="POL3Bc"/>
    <property type="match status" value="1"/>
</dbReference>
<proteinExistence type="inferred from homology"/>
<keyword evidence="7 9" id="KW-0239">DNA-directed DNA polymerase</keyword>
<dbReference type="AlphaFoldDB" id="A0A1R4EQN0"/>
<dbReference type="InterPro" id="IPR001001">
    <property type="entry name" value="DNA_polIII_beta"/>
</dbReference>
<dbReference type="GO" id="GO:0009360">
    <property type="term" value="C:DNA polymerase III complex"/>
    <property type="evidence" value="ECO:0007669"/>
    <property type="project" value="InterPro"/>
</dbReference>
<sequence>MKFVINRDVFKEAVSFTAKLLPQRSTLPILMGVKITAADGRVEFSAFDYEVSSRTSVAADVEDEGTVLVLGTMLASIAGNLKTDTVVVEEQDSAIVVRAGSWETKLQRMPIEEYPTTPEVSGRTGLVRASAFSEAVAQVSIAASREDVTPVITGVQLEATGTELTMIATDRYRVSIRGIEWDAGDETEPLTALVPAKTLSEVGRMFSKAENVTITMSDNAERQQIGFSAGDRTVTSLLIKGNYPPVRKLFPEETPHYAVVNTAELVEATKRVELVLDREAALKCTFSDNRLTLEGTGSDQAASRDTVDTVMHGEEIVLSIKPQFLLDGLGAAHSEFVRIAFTKSQNTNKPGPLLLSRQTSRDEPASDDFKYLLQPNLLTR</sequence>
<dbReference type="EMBL" id="FUHU01000003">
    <property type="protein sequence ID" value="SJM45943.1"/>
    <property type="molecule type" value="Genomic_DNA"/>
</dbReference>
<evidence type="ECO:0000313" key="13">
    <source>
        <dbReference type="EMBL" id="SJM45943.1"/>
    </source>
</evidence>
<evidence type="ECO:0000256" key="9">
    <source>
        <dbReference type="PIRNR" id="PIRNR000804"/>
    </source>
</evidence>
<keyword evidence="8" id="KW-0238">DNA-binding</keyword>
<protein>
    <recommendedName>
        <fullName evidence="9">Beta sliding clamp</fullName>
    </recommendedName>
</protein>
<dbReference type="RefSeq" id="WP_086989890.1">
    <property type="nucleotide sequence ID" value="NZ_FUHU01000003.1"/>
</dbReference>
<reference evidence="13 14" key="1">
    <citation type="submission" date="2017-02" db="EMBL/GenBank/DDBJ databases">
        <authorList>
            <person name="Peterson S.W."/>
        </authorList>
    </citation>
    <scope>NUCLEOTIDE SEQUENCE [LARGE SCALE GENOMIC DNA]</scope>
    <source>
        <strain evidence="13 14">LMG 22410</strain>
    </source>
</reference>
<keyword evidence="4 9" id="KW-0808">Transferase</keyword>
<dbReference type="SUPFAM" id="SSF55979">
    <property type="entry name" value="DNA clamp"/>
    <property type="match status" value="3"/>
</dbReference>